<gene>
    <name evidence="1" type="ORF">AAE3_LOCUS6274</name>
</gene>
<protein>
    <submittedName>
        <fullName evidence="1">Uncharacterized protein</fullName>
    </submittedName>
</protein>
<dbReference type="Proteomes" id="UP000467700">
    <property type="component" value="Unassembled WGS sequence"/>
</dbReference>
<reference evidence="1 2" key="1">
    <citation type="submission" date="2020-01" db="EMBL/GenBank/DDBJ databases">
        <authorList>
            <person name="Gupta K D."/>
        </authorList>
    </citation>
    <scope>NUCLEOTIDE SEQUENCE [LARGE SCALE GENOMIC DNA]</scope>
</reference>
<dbReference type="AlphaFoldDB" id="A0A8S0W5Y9"/>
<accession>A0A8S0W5Y9</accession>
<name>A0A8S0W5Y9_CYCAE</name>
<proteinExistence type="predicted"/>
<dbReference type="EMBL" id="CACVBS010000042">
    <property type="protein sequence ID" value="CAA7263934.1"/>
    <property type="molecule type" value="Genomic_DNA"/>
</dbReference>
<keyword evidence="2" id="KW-1185">Reference proteome</keyword>
<evidence type="ECO:0000313" key="2">
    <source>
        <dbReference type="Proteomes" id="UP000467700"/>
    </source>
</evidence>
<sequence>MFSLWSELHIHLDTRLQEGQLIRFMTQYLGRAQGQPLSLTISVHSPKRFQLRLPALRDAQQFMNWMFYRWPLISTIRHLSIVSDYAWSDLLDIQHPTKVAELESLVLKSSSPPNGPAPHGSLGGMWLGKGLNRAPRLRRIKLDESVLGDNPASLSIPWSQLTHIFLQEALPAPNWILLLQKCTALETGYFFVSDSFLHQLSGCQTQDHATLRDLNINFIETTPTSLQLLRHRRFPNVERLAITFLEDNELAEDLEQPFDLYSHYPSLSDLALFSHRECPLDVPLFLQHNPSLKTLRISIQVRHYKKFFRYLSLRSPSDPDESKGVLPQLSSLIVQISDENAATALTGRYRAHVATMIRSRTQKAGNTISPIRYFRLMMSVPDNVASEFKEILDTFQEVGLMYRVDNYLDGVPPLAPAIDTMDF</sequence>
<dbReference type="OrthoDB" id="3045996at2759"/>
<organism evidence="1 2">
    <name type="scientific">Cyclocybe aegerita</name>
    <name type="common">Black poplar mushroom</name>
    <name type="synonym">Agrocybe aegerita</name>
    <dbReference type="NCBI Taxonomy" id="1973307"/>
    <lineage>
        <taxon>Eukaryota</taxon>
        <taxon>Fungi</taxon>
        <taxon>Dikarya</taxon>
        <taxon>Basidiomycota</taxon>
        <taxon>Agaricomycotina</taxon>
        <taxon>Agaricomycetes</taxon>
        <taxon>Agaricomycetidae</taxon>
        <taxon>Agaricales</taxon>
        <taxon>Agaricineae</taxon>
        <taxon>Bolbitiaceae</taxon>
        <taxon>Cyclocybe</taxon>
    </lineage>
</organism>
<evidence type="ECO:0000313" key="1">
    <source>
        <dbReference type="EMBL" id="CAA7263934.1"/>
    </source>
</evidence>
<comment type="caution">
    <text evidence="1">The sequence shown here is derived from an EMBL/GenBank/DDBJ whole genome shotgun (WGS) entry which is preliminary data.</text>
</comment>
<dbReference type="SUPFAM" id="SSF52047">
    <property type="entry name" value="RNI-like"/>
    <property type="match status" value="1"/>
</dbReference>